<evidence type="ECO:0000313" key="2">
    <source>
        <dbReference type="Proteomes" id="UP001162992"/>
    </source>
</evidence>
<protein>
    <submittedName>
        <fullName evidence="1">Uncharacterized protein</fullName>
    </submittedName>
</protein>
<evidence type="ECO:0000313" key="1">
    <source>
        <dbReference type="EMBL" id="KAJ7571095.1"/>
    </source>
</evidence>
<gene>
    <name evidence="1" type="ORF">O6H91_01G148400</name>
</gene>
<reference evidence="2" key="1">
    <citation type="journal article" date="2024" name="Proc. Natl. Acad. Sci. U.S.A.">
        <title>Extraordinary preservation of gene collinearity over three hundred million years revealed in homosporous lycophytes.</title>
        <authorList>
            <person name="Li C."/>
            <person name="Wickell D."/>
            <person name="Kuo L.Y."/>
            <person name="Chen X."/>
            <person name="Nie B."/>
            <person name="Liao X."/>
            <person name="Peng D."/>
            <person name="Ji J."/>
            <person name="Jenkins J."/>
            <person name="Williams M."/>
            <person name="Shu S."/>
            <person name="Plott C."/>
            <person name="Barry K."/>
            <person name="Rajasekar S."/>
            <person name="Grimwood J."/>
            <person name="Han X."/>
            <person name="Sun S."/>
            <person name="Hou Z."/>
            <person name="He W."/>
            <person name="Dai G."/>
            <person name="Sun C."/>
            <person name="Schmutz J."/>
            <person name="Leebens-Mack J.H."/>
            <person name="Li F.W."/>
            <person name="Wang L."/>
        </authorList>
    </citation>
    <scope>NUCLEOTIDE SEQUENCE [LARGE SCALE GENOMIC DNA]</scope>
    <source>
        <strain evidence="2">cv. PW_Plant_1</strain>
    </source>
</reference>
<keyword evidence="2" id="KW-1185">Reference proteome</keyword>
<name>A0ACC2EX86_DIPCM</name>
<dbReference type="EMBL" id="CM055092">
    <property type="protein sequence ID" value="KAJ7571095.1"/>
    <property type="molecule type" value="Genomic_DNA"/>
</dbReference>
<comment type="caution">
    <text evidence="1">The sequence shown here is derived from an EMBL/GenBank/DDBJ whole genome shotgun (WGS) entry which is preliminary data.</text>
</comment>
<proteinExistence type="predicted"/>
<sequence length="1836" mass="204370">MGNKLARTTQGSPAEYYLHDLPSSFNLVLKEVLSSGRFLKSVQCVHDEGLLLVKVYFKRGEFLDLKSEHDRQLYKIREQLKDIDHSHVWPFQHWHETDKAAYLLRQYFFSNLHDRINTRPFLSTIEKKWLAFQLLLALKQSHERGVCHGDIKCENVLVTSWNWVYLADYASYKPTYIPDDNPSDFSFFFDTGGARRCYLAPERFYDPAIEPIATVEAPLKPSMDIFSLGCVIAELFLEGQSLFDLPQLLSYRKGQYDPRHSLEKVSDSAVRDMILHMIHLNPECRLSPDEYLQSWSHLVFPSYFSPVLHNFFSCLSVLDTDTRVAVTQGAFSEIREKMIAEARAKVSVSKRDPKAVTALKVVKTSPENVLAKNESTMSNLERRGSFNKTDKVGEEGHDVPSKESIFVRSRSLPITSRVDLVNDISSLLIEGDSVSTRKFTQASGRAVSCSSGATIWNLPSAVGKDMDIHSDMKAAERPLLDVEQQKIIARSGVKFGAQFLNKSQPRMEPKSVRRVKAAAIAMAKGIVELQGLVVEEVYEIQFRQADGTYSEGYFHARALSEPYLVAVSGQRKEDVTLPLEGGWKWEGNWEVDLKWANSEAGVDDEGWAYSTFSCCDVEAFKGDRLKMEEIVNVSKEGMKNYVFEKAGQKPGVWPYDWTSTESVLRQRRWIRKRRRVACQPLLLSKCHDVQQFRDYESETSTDSGKSSEQVEGSLLKCEGMVLIASLLCACLRNVRLPQARRTAVQLLHDASRHCEDDARLQLIVPFVAALLSDSAAIVRCAALQTLCNVLSLVKIVPPSDVKIFPEYILPLLSMLPDDPEESVRICYANCIHKFAATSFRFLVRSQNVNGVCVDVQRTVVTGPAKHELELAHLRENVARVIQELVMGQKQTPTIRRALLQHVGTLCEFFGQKQTNDFLLPVLPAFLNDRDEQLRAVFFENIVYVCLFVGQVSSEAYLLPYIEQALSDVEETVVVNALECLNALCVQRLLRKRVLLKAVECASPLLCHPGQWVRCAAISFVAATGANLEPADSYAYLIVILCPFLRREPASLSSEAALFACLKPPVSREVFNRVLSDVMLSQISMERAPIRRPVQRGKVHQKAPLPQVSELGLKYNQAGALEDRIEREARPAGYGDTALNKKWGEKWSQSQASLSDSANKLPFVSESEDGEKMKAMEGYIRNLSSTMQTQKHNWEKENSEKLESSTIGLAAGVGAGFYSNYDGSSEGIPLYSVPVSDRRHEGSLWQSSIAQSNPSFNEEWSRVFGVKQGISTFYSGTHVEGHLDRSIETITSSQWDTTGNSLVQSRESLQRSSNSASPTLTRMATSSIHSGVPLGTRKVHEIRKDITYNEGEQENSSLFKSKILTSTNRNLQGQLPLGQYGDNQIPASAALSGFLGMINEDSAANESFWRPRGVLIAHLQEHQRAVNDLSVSSDNAFFVSASDEGRVKIWDCRRLERDISFRSRLTYSFSAGRALRVKMLAADHQVAAASSTGTIHVFSVDYVAHASGSSERYSGISNTRQLETDEGAVLCLQTFGSEGSPMILYSTQRNNIHLWDLRSQKDVWILKKSPDEGFISAIAVDPSCNWLISGTSKGIMTLWDLRFQIQVHSWQHPLKCLIETMTPLLPVSSALPSSAARPFVYVAAGWNEVSLWNAEDGSCHQILRYSADTPDADSGFKWAPNQVSPAPFVAKAIKVASPTDYKVEELQEPPARLPGVRALLPLPGGASILSGGTDGCIRMWDCLRSDRSYCVCGPTVKGPGASILRSYDSKVVSGARVIQEDLGGDTGSSRSKSAKNGLASKVSGGCHRDSITALALAQMSQPLLISSSRDGAVKVWK</sequence>
<organism evidence="1 2">
    <name type="scientific">Diphasiastrum complanatum</name>
    <name type="common">Issler's clubmoss</name>
    <name type="synonym">Lycopodium complanatum</name>
    <dbReference type="NCBI Taxonomy" id="34168"/>
    <lineage>
        <taxon>Eukaryota</taxon>
        <taxon>Viridiplantae</taxon>
        <taxon>Streptophyta</taxon>
        <taxon>Embryophyta</taxon>
        <taxon>Tracheophyta</taxon>
        <taxon>Lycopodiopsida</taxon>
        <taxon>Lycopodiales</taxon>
        <taxon>Lycopodiaceae</taxon>
        <taxon>Lycopodioideae</taxon>
        <taxon>Diphasiastrum</taxon>
    </lineage>
</organism>
<dbReference type="Proteomes" id="UP001162992">
    <property type="component" value="Chromosome 1"/>
</dbReference>
<accession>A0ACC2EX86</accession>